<dbReference type="SUPFAM" id="SSF58104">
    <property type="entry name" value="Methyl-accepting chemotaxis protein (MCP) signaling domain"/>
    <property type="match status" value="1"/>
</dbReference>
<evidence type="ECO:0000256" key="3">
    <source>
        <dbReference type="ARBA" id="ARBA00022481"/>
    </source>
</evidence>
<dbReference type="PROSITE" id="PS50111">
    <property type="entry name" value="CHEMOTAXIS_TRANSDUC_2"/>
    <property type="match status" value="1"/>
</dbReference>
<dbReference type="EMBL" id="CP089291">
    <property type="protein sequence ID" value="UOF90717.1"/>
    <property type="molecule type" value="Genomic_DNA"/>
</dbReference>
<evidence type="ECO:0000313" key="15">
    <source>
        <dbReference type="Proteomes" id="UP000830167"/>
    </source>
</evidence>
<dbReference type="RefSeq" id="WP_347437417.1">
    <property type="nucleotide sequence ID" value="NZ_CP089291.1"/>
</dbReference>
<dbReference type="SMART" id="SM00304">
    <property type="entry name" value="HAMP"/>
    <property type="match status" value="1"/>
</dbReference>
<proteinExistence type="inferred from homology"/>
<evidence type="ECO:0000256" key="6">
    <source>
        <dbReference type="ARBA" id="ARBA00022989"/>
    </source>
</evidence>
<feature type="domain" description="HAMP" evidence="13">
    <location>
        <begin position="296"/>
        <end position="348"/>
    </location>
</feature>
<dbReference type="InterPro" id="IPR029151">
    <property type="entry name" value="Sensor-like_sf"/>
</dbReference>
<name>A0ABY4CJL9_9BACL</name>
<dbReference type="InterPro" id="IPR004090">
    <property type="entry name" value="Chemotax_Me-accpt_rcpt"/>
</dbReference>
<dbReference type="Gene3D" id="1.10.8.500">
    <property type="entry name" value="HAMP domain in histidine kinase"/>
    <property type="match status" value="1"/>
</dbReference>
<evidence type="ECO:0000313" key="14">
    <source>
        <dbReference type="EMBL" id="UOF90717.1"/>
    </source>
</evidence>
<dbReference type="InterPro" id="IPR003660">
    <property type="entry name" value="HAMP_dom"/>
</dbReference>
<dbReference type="Pfam" id="PF00015">
    <property type="entry name" value="MCPsignal"/>
    <property type="match status" value="1"/>
</dbReference>
<dbReference type="Gene3D" id="1.10.287.950">
    <property type="entry name" value="Methyl-accepting chemotaxis protein"/>
    <property type="match status" value="1"/>
</dbReference>
<keyword evidence="15" id="KW-1185">Reference proteome</keyword>
<protein>
    <submittedName>
        <fullName evidence="14">Methyl-accepting chemotaxis protein</fullName>
    </submittedName>
</protein>
<dbReference type="PROSITE" id="PS50885">
    <property type="entry name" value="HAMP"/>
    <property type="match status" value="1"/>
</dbReference>
<dbReference type="CDD" id="cd12912">
    <property type="entry name" value="PDC2_MCP_like"/>
    <property type="match status" value="1"/>
</dbReference>
<dbReference type="CDD" id="cd12913">
    <property type="entry name" value="PDC1_MCP_like"/>
    <property type="match status" value="1"/>
</dbReference>
<dbReference type="InterPro" id="IPR004089">
    <property type="entry name" value="MCPsignal_dom"/>
</dbReference>
<keyword evidence="5 11" id="KW-0812">Transmembrane</keyword>
<evidence type="ECO:0000256" key="8">
    <source>
        <dbReference type="ARBA" id="ARBA00023224"/>
    </source>
</evidence>
<keyword evidence="8 10" id="KW-0807">Transducer</keyword>
<dbReference type="Proteomes" id="UP000830167">
    <property type="component" value="Chromosome"/>
</dbReference>
<feature type="transmembrane region" description="Helical" evidence="11">
    <location>
        <begin position="272"/>
        <end position="295"/>
    </location>
</feature>
<reference evidence="14" key="1">
    <citation type="submission" date="2021-12" db="EMBL/GenBank/DDBJ databases">
        <title>Alicyclobacillaceae gen. nov., sp. nov., isolated from chalcocite enrichment system.</title>
        <authorList>
            <person name="Jiang Z."/>
        </authorList>
    </citation>
    <scope>NUCLEOTIDE SEQUENCE</scope>
    <source>
        <strain evidence="14">MYW30-H2</strain>
    </source>
</reference>
<feature type="domain" description="Methyl-accepting transducer" evidence="12">
    <location>
        <begin position="367"/>
        <end position="603"/>
    </location>
</feature>
<gene>
    <name evidence="14" type="ORF">LSG31_00085</name>
</gene>
<dbReference type="PRINTS" id="PR00260">
    <property type="entry name" value="CHEMTRNSDUCR"/>
</dbReference>
<keyword evidence="3" id="KW-0488">Methylation</keyword>
<comment type="subcellular location">
    <subcellularLocation>
        <location evidence="1">Cell membrane</location>
        <topology evidence="1">Multi-pass membrane protein</topology>
    </subcellularLocation>
</comment>
<evidence type="ECO:0000256" key="2">
    <source>
        <dbReference type="ARBA" id="ARBA00022475"/>
    </source>
</evidence>
<dbReference type="Pfam" id="PF00672">
    <property type="entry name" value="HAMP"/>
    <property type="match status" value="1"/>
</dbReference>
<dbReference type="InterPro" id="IPR033479">
    <property type="entry name" value="dCache_1"/>
</dbReference>
<dbReference type="CDD" id="cd06225">
    <property type="entry name" value="HAMP"/>
    <property type="match status" value="1"/>
</dbReference>
<evidence type="ECO:0000256" key="1">
    <source>
        <dbReference type="ARBA" id="ARBA00004651"/>
    </source>
</evidence>
<evidence type="ECO:0000256" key="5">
    <source>
        <dbReference type="ARBA" id="ARBA00022692"/>
    </source>
</evidence>
<keyword evidence="2" id="KW-1003">Cell membrane</keyword>
<comment type="similarity">
    <text evidence="9">Belongs to the methyl-accepting chemotaxis (MCP) protein family.</text>
</comment>
<evidence type="ECO:0000259" key="13">
    <source>
        <dbReference type="PROSITE" id="PS50885"/>
    </source>
</evidence>
<dbReference type="PANTHER" id="PTHR32089:SF114">
    <property type="entry name" value="METHYL-ACCEPTING CHEMOTAXIS PROTEIN MCPB"/>
    <property type="match status" value="1"/>
</dbReference>
<dbReference type="SMART" id="SM00283">
    <property type="entry name" value="MA"/>
    <property type="match status" value="1"/>
</dbReference>
<dbReference type="SUPFAM" id="SSF103190">
    <property type="entry name" value="Sensory domain-like"/>
    <property type="match status" value="1"/>
</dbReference>
<keyword evidence="7 11" id="KW-0472">Membrane</keyword>
<dbReference type="PANTHER" id="PTHR32089">
    <property type="entry name" value="METHYL-ACCEPTING CHEMOTAXIS PROTEIN MCPB"/>
    <property type="match status" value="1"/>
</dbReference>
<organism evidence="14 15">
    <name type="scientific">Fodinisporobacter ferrooxydans</name>
    <dbReference type="NCBI Taxonomy" id="2901836"/>
    <lineage>
        <taxon>Bacteria</taxon>
        <taxon>Bacillati</taxon>
        <taxon>Bacillota</taxon>
        <taxon>Bacilli</taxon>
        <taxon>Bacillales</taxon>
        <taxon>Alicyclobacillaceae</taxon>
        <taxon>Fodinisporobacter</taxon>
    </lineage>
</organism>
<sequence length="654" mass="71160">MLLFSIRNKLAVSFALILLVPSILIGFFSYQAAKERVQNDLMQSALQNVTLINDAVTQYIKPEMKDVDYLSERLQSAFDANQDDQEILQRLKEFGTIHKEVLNTYIGTSSGKMLLEPEQKLPAGYDPRTRGWYQQAMQNKGRVIITNPYVDAISGNQVITIAKALQNGMGVTAIDFNLKDFATLVKDVKIGQKGFIFIFDTDKKALVSPVFKPGTLVHADWLDQMYKGTSGEVDYNFQGVLKKMEYTTNALTGWKLAGSIEIKEVANAASTIWNRMILVLAISVLIGAVLVYFIIRSINRPIAKLLGSVEKVGNGDLTHYVEVKTQDEIGALAKGFNGMVDSLRTLITELHTTAETLAASSEELSAGAEQTTKSTEHITISIQAVSEESGQQTRNVEQSVQSVQEIALGIQQISANTQNVNQHSSQTSEIASQGQQSIQETVKQIEAIDQIVNKIADSIRLLGKSSEEIGNITSVITNIASQTNLLALNAAIEAARAGENGRGFAVVADEVRKLAEQSANSASNISALIQTIQQETKELIASAEYGQAQMKVGIQSVHSAGDAFTTIYQAISEVAVQVEEVSAAIQQLTAGAEEVVTLNKYTKQGQENSIVQIQAVSAATEEQLATMEEITSSATSLSELAEHLQTMIGKFKIK</sequence>
<keyword evidence="4" id="KW-0145">Chemotaxis</keyword>
<evidence type="ECO:0000256" key="9">
    <source>
        <dbReference type="ARBA" id="ARBA00029447"/>
    </source>
</evidence>
<evidence type="ECO:0000256" key="4">
    <source>
        <dbReference type="ARBA" id="ARBA00022500"/>
    </source>
</evidence>
<evidence type="ECO:0000256" key="10">
    <source>
        <dbReference type="PROSITE-ProRule" id="PRU00284"/>
    </source>
</evidence>
<evidence type="ECO:0000256" key="7">
    <source>
        <dbReference type="ARBA" id="ARBA00023136"/>
    </source>
</evidence>
<dbReference type="Gene3D" id="3.30.450.20">
    <property type="entry name" value="PAS domain"/>
    <property type="match status" value="2"/>
</dbReference>
<evidence type="ECO:0000256" key="11">
    <source>
        <dbReference type="SAM" id="Phobius"/>
    </source>
</evidence>
<evidence type="ECO:0000259" key="12">
    <source>
        <dbReference type="PROSITE" id="PS50111"/>
    </source>
</evidence>
<keyword evidence="6 11" id="KW-1133">Transmembrane helix</keyword>
<accession>A0ABY4CJL9</accession>
<dbReference type="Pfam" id="PF02743">
    <property type="entry name" value="dCache_1"/>
    <property type="match status" value="1"/>
</dbReference>
<dbReference type="CDD" id="cd11386">
    <property type="entry name" value="MCP_signal"/>
    <property type="match status" value="1"/>
</dbReference>